<name>A0AAE4KYW8_ENTGA</name>
<dbReference type="RefSeq" id="WP_311810077.1">
    <property type="nucleotide sequence ID" value="NZ_JARPZN010000015.1"/>
</dbReference>
<reference evidence="3" key="1">
    <citation type="submission" date="2023-03" db="EMBL/GenBank/DDBJ databases">
        <authorList>
            <person name="Shen W."/>
            <person name="Cai J."/>
        </authorList>
    </citation>
    <scope>NUCLEOTIDE SEQUENCE</scope>
    <source>
        <strain evidence="3">K69-2</strain>
    </source>
</reference>
<gene>
    <name evidence="3" type="ORF">P7E30_15270</name>
</gene>
<keyword evidence="2" id="KW-1133">Transmembrane helix</keyword>
<dbReference type="AlphaFoldDB" id="A0AAE4KYW8"/>
<evidence type="ECO:0000313" key="4">
    <source>
        <dbReference type="Proteomes" id="UP001183682"/>
    </source>
</evidence>
<keyword evidence="2" id="KW-0472">Membrane</keyword>
<dbReference type="EMBL" id="JARPZN010000015">
    <property type="protein sequence ID" value="MDT2691537.1"/>
    <property type="molecule type" value="Genomic_DNA"/>
</dbReference>
<comment type="caution">
    <text evidence="3">The sequence shown here is derived from an EMBL/GenBank/DDBJ whole genome shotgun (WGS) entry which is preliminary data.</text>
</comment>
<evidence type="ECO:0000313" key="3">
    <source>
        <dbReference type="EMBL" id="MDT2691537.1"/>
    </source>
</evidence>
<keyword evidence="1" id="KW-0175">Coiled coil</keyword>
<dbReference type="Proteomes" id="UP001183682">
    <property type="component" value="Unassembled WGS sequence"/>
</dbReference>
<feature type="transmembrane region" description="Helical" evidence="2">
    <location>
        <begin position="38"/>
        <end position="61"/>
    </location>
</feature>
<organism evidence="3 4">
    <name type="scientific">Enterococcus gallinarum</name>
    <dbReference type="NCBI Taxonomy" id="1353"/>
    <lineage>
        <taxon>Bacteria</taxon>
        <taxon>Bacillati</taxon>
        <taxon>Bacillota</taxon>
        <taxon>Bacilli</taxon>
        <taxon>Lactobacillales</taxon>
        <taxon>Enterococcaceae</taxon>
        <taxon>Enterococcus</taxon>
    </lineage>
</organism>
<protein>
    <submittedName>
        <fullName evidence="3">Uncharacterized protein</fullName>
    </submittedName>
</protein>
<keyword evidence="2" id="KW-0812">Transmembrane</keyword>
<sequence length="319" mass="37192">MKKIKELFERIETFRDDFQKGQAQKSKVKQKRAKLSPIIYQGMFLLTLVGTLFFFSSRLLFEDDSPIIDSGVGAESSQKIGNDTVQIYQRTYNPETNYMEVIFLTSRNETSVNREYQAFAGSVKEGNKGIALESKLEPLYDNYYLLTIPEVPKKWTTILIDFGYSEKNISVNPTYNQEGEMVFEDQEEVNQTSFNIDYRKVQTNSTLKKRNVNDYVLELTEKDIEKVIEERKKLKESIQKIESEIEKTKSKIIENETSTEYLTEGEKEEIENANKQLNSQIDSYQKAIEEAQQQIEAIDERRQKLIDRNQAAQVENKNK</sequence>
<accession>A0AAE4KYW8</accession>
<proteinExistence type="predicted"/>
<evidence type="ECO:0000256" key="1">
    <source>
        <dbReference type="SAM" id="Coils"/>
    </source>
</evidence>
<evidence type="ECO:0000256" key="2">
    <source>
        <dbReference type="SAM" id="Phobius"/>
    </source>
</evidence>
<feature type="coiled-coil region" evidence="1">
    <location>
        <begin position="217"/>
        <end position="315"/>
    </location>
</feature>